<sequence>MFLIDVQGFQYKDEDIMKGNKLAFSENISISENFVVPPAKTVYLGLLKNFFAIKEIAFEIHTIFANVIPMKLNNQEEHNFQISKCCHICLKPFYQ</sequence>
<evidence type="ECO:0000313" key="1">
    <source>
        <dbReference type="EMBL" id="KAJ8939555.1"/>
    </source>
</evidence>
<keyword evidence="2" id="KW-1185">Reference proteome</keyword>
<dbReference type="EMBL" id="JAPWTK010000482">
    <property type="protein sequence ID" value="KAJ8939555.1"/>
    <property type="molecule type" value="Genomic_DNA"/>
</dbReference>
<dbReference type="AlphaFoldDB" id="A0AAV8XKN7"/>
<protein>
    <submittedName>
        <fullName evidence="1">Uncharacterized protein</fullName>
    </submittedName>
</protein>
<gene>
    <name evidence="1" type="ORF">NQ318_014119</name>
</gene>
<reference evidence="1" key="1">
    <citation type="journal article" date="2023" name="Insect Mol. Biol.">
        <title>Genome sequencing provides insights into the evolution of gene families encoding plant cell wall-degrading enzymes in longhorned beetles.</title>
        <authorList>
            <person name="Shin N.R."/>
            <person name="Okamura Y."/>
            <person name="Kirsch R."/>
            <person name="Pauchet Y."/>
        </authorList>
    </citation>
    <scope>NUCLEOTIDE SEQUENCE</scope>
    <source>
        <strain evidence="1">AMC_N1</strain>
    </source>
</reference>
<accession>A0AAV8XKN7</accession>
<comment type="caution">
    <text evidence="1">The sequence shown here is derived from an EMBL/GenBank/DDBJ whole genome shotgun (WGS) entry which is preliminary data.</text>
</comment>
<organism evidence="1 2">
    <name type="scientific">Aromia moschata</name>
    <dbReference type="NCBI Taxonomy" id="1265417"/>
    <lineage>
        <taxon>Eukaryota</taxon>
        <taxon>Metazoa</taxon>
        <taxon>Ecdysozoa</taxon>
        <taxon>Arthropoda</taxon>
        <taxon>Hexapoda</taxon>
        <taxon>Insecta</taxon>
        <taxon>Pterygota</taxon>
        <taxon>Neoptera</taxon>
        <taxon>Endopterygota</taxon>
        <taxon>Coleoptera</taxon>
        <taxon>Polyphaga</taxon>
        <taxon>Cucujiformia</taxon>
        <taxon>Chrysomeloidea</taxon>
        <taxon>Cerambycidae</taxon>
        <taxon>Cerambycinae</taxon>
        <taxon>Callichromatini</taxon>
        <taxon>Aromia</taxon>
    </lineage>
</organism>
<dbReference type="Proteomes" id="UP001162162">
    <property type="component" value="Unassembled WGS sequence"/>
</dbReference>
<evidence type="ECO:0000313" key="2">
    <source>
        <dbReference type="Proteomes" id="UP001162162"/>
    </source>
</evidence>
<proteinExistence type="predicted"/>
<name>A0AAV8XKN7_9CUCU</name>